<dbReference type="Proteomes" id="UP000248731">
    <property type="component" value="Chromosome 1"/>
</dbReference>
<dbReference type="Proteomes" id="UP000254762">
    <property type="component" value="Unassembled WGS sequence"/>
</dbReference>
<keyword evidence="3" id="KW-1185">Reference proteome</keyword>
<evidence type="ECO:0008006" key="5">
    <source>
        <dbReference type="Google" id="ProtNLM"/>
    </source>
</evidence>
<evidence type="ECO:0000313" key="3">
    <source>
        <dbReference type="Proteomes" id="UP000248731"/>
    </source>
</evidence>
<evidence type="ECO:0000313" key="2">
    <source>
        <dbReference type="EMBL" id="SUG30751.1"/>
    </source>
</evidence>
<gene>
    <name evidence="2" type="ORF">NCTC7304_00101</name>
    <name evidence="1" type="ORF">NCTC7307_00010</name>
</gene>
<evidence type="ECO:0000313" key="1">
    <source>
        <dbReference type="EMBL" id="SQI18967.1"/>
    </source>
</evidence>
<evidence type="ECO:0000313" key="4">
    <source>
        <dbReference type="Proteomes" id="UP000254762"/>
    </source>
</evidence>
<name>A0A2X4SUM2_SALER</name>
<proteinExistence type="predicted"/>
<organism evidence="1 3">
    <name type="scientific">Salmonella enterica subsp. arizonae</name>
    <dbReference type="NCBI Taxonomy" id="59203"/>
    <lineage>
        <taxon>Bacteria</taxon>
        <taxon>Pseudomonadati</taxon>
        <taxon>Pseudomonadota</taxon>
        <taxon>Gammaproteobacteria</taxon>
        <taxon>Enterobacterales</taxon>
        <taxon>Enterobacteriaceae</taxon>
        <taxon>Salmonella</taxon>
    </lineage>
</organism>
<dbReference type="EMBL" id="LS483466">
    <property type="protein sequence ID" value="SQI18967.1"/>
    <property type="molecule type" value="Genomic_DNA"/>
</dbReference>
<sequence>MMTRLKELEDENHRLKKMYAEECLKAEIIQKAVAKKW</sequence>
<protein>
    <recommendedName>
        <fullName evidence="5">Transposase</fullName>
    </recommendedName>
</protein>
<dbReference type="AlphaFoldDB" id="A0A2X4SUM2"/>
<accession>A0A2X4SUM2</accession>
<reference evidence="3 4" key="1">
    <citation type="submission" date="2018-06" db="EMBL/GenBank/DDBJ databases">
        <authorList>
            <consortium name="Pathogen Informatics"/>
            <person name="Doyle S."/>
        </authorList>
    </citation>
    <scope>NUCLEOTIDE SEQUENCE [LARGE SCALE GENOMIC DNA]</scope>
    <source>
        <strain evidence="2 4">NCTC7304</strain>
        <strain evidence="1 3">NCTC7307</strain>
    </source>
</reference>
<dbReference type="EMBL" id="UGXD01000002">
    <property type="protein sequence ID" value="SUG30751.1"/>
    <property type="molecule type" value="Genomic_DNA"/>
</dbReference>